<evidence type="ECO:0000313" key="4">
    <source>
        <dbReference type="EMBL" id="TWE18646.1"/>
    </source>
</evidence>
<feature type="compositionally biased region" description="Gly residues" evidence="1">
    <location>
        <begin position="289"/>
        <end position="306"/>
    </location>
</feature>
<name>A0A561ESQ6_9ACTN</name>
<dbReference type="SUPFAM" id="SSF58113">
    <property type="entry name" value="Apolipoprotein A-I"/>
    <property type="match status" value="1"/>
</dbReference>
<comment type="caution">
    <text evidence="5">The sequence shown here is derived from an EMBL/GenBank/DDBJ whole genome shotgun (WGS) entry which is preliminary data.</text>
</comment>
<keyword evidence="2" id="KW-0472">Membrane</keyword>
<organism evidence="5 6">
    <name type="scientific">Kitasatospora atroaurantiaca</name>
    <dbReference type="NCBI Taxonomy" id="285545"/>
    <lineage>
        <taxon>Bacteria</taxon>
        <taxon>Bacillati</taxon>
        <taxon>Actinomycetota</taxon>
        <taxon>Actinomycetes</taxon>
        <taxon>Kitasatosporales</taxon>
        <taxon>Streptomycetaceae</taxon>
        <taxon>Kitasatospora</taxon>
    </lineage>
</organism>
<feature type="compositionally biased region" description="Basic and acidic residues" evidence="1">
    <location>
        <begin position="321"/>
        <end position="335"/>
    </location>
</feature>
<dbReference type="Gene3D" id="1.20.120.20">
    <property type="entry name" value="Apolipoprotein"/>
    <property type="match status" value="1"/>
</dbReference>
<evidence type="ECO:0000256" key="1">
    <source>
        <dbReference type="SAM" id="MobiDB-lite"/>
    </source>
</evidence>
<dbReference type="EMBL" id="VIVR01000001">
    <property type="protein sequence ID" value="TWE18646.1"/>
    <property type="molecule type" value="Genomic_DNA"/>
</dbReference>
<sequence length="335" mass="34972">MISNQVEMCIQDATEEENLVTRLDSARETAGRTRDTLAPYATTAKETAQHYADEAKQRLGPTLEALGPKVGAASAHARTGAAQAAQTARLQYVKHVAPQLEHAFSALPPHTQETTLKAVHRAQEAALAAKHSAAKAAEQARTAADQARSTVVPKVTVAVEGARSTIAPVAQEAQLRGAAALTALHGHVSADEISQLAAKNIKREQRNHWATGLAVAGTIAVGTGVIAWQWWRKQCSPEWLVEPPASQSPSNNDRKPEGEPRPGGSHASSAAGGDTLLNGSVPREQQGDNPGGNPGGNPGSNPGGHASGSTPKPNPAPGKPAPDDRPKPHDPRKPH</sequence>
<dbReference type="Pfam" id="PF17258">
    <property type="entry name" value="DUF5324"/>
    <property type="match status" value="1"/>
</dbReference>
<evidence type="ECO:0000313" key="3">
    <source>
        <dbReference type="EMBL" id="TWE18626.1"/>
    </source>
</evidence>
<evidence type="ECO:0000313" key="6">
    <source>
        <dbReference type="Proteomes" id="UP000318416"/>
    </source>
</evidence>
<evidence type="ECO:0000256" key="2">
    <source>
        <dbReference type="SAM" id="Phobius"/>
    </source>
</evidence>
<keyword evidence="2" id="KW-1133">Transmembrane helix</keyword>
<feature type="transmembrane region" description="Helical" evidence="2">
    <location>
        <begin position="209"/>
        <end position="231"/>
    </location>
</feature>
<evidence type="ECO:0000313" key="5">
    <source>
        <dbReference type="EMBL" id="TWE18647.1"/>
    </source>
</evidence>
<feature type="region of interest" description="Disordered" evidence="1">
    <location>
        <begin position="240"/>
        <end position="335"/>
    </location>
</feature>
<dbReference type="EMBL" id="VIVR01000001">
    <property type="protein sequence ID" value="TWE18647.1"/>
    <property type="molecule type" value="Genomic_DNA"/>
</dbReference>
<keyword evidence="6" id="KW-1185">Reference proteome</keyword>
<reference evidence="5 6" key="1">
    <citation type="submission" date="2019-06" db="EMBL/GenBank/DDBJ databases">
        <title>Sequencing the genomes of 1000 actinobacteria strains.</title>
        <authorList>
            <person name="Klenk H.-P."/>
        </authorList>
    </citation>
    <scope>NUCLEOTIDE SEQUENCE [LARGE SCALE GENOMIC DNA]</scope>
    <source>
        <strain evidence="5 6">DSM 41649</strain>
    </source>
</reference>
<dbReference type="InterPro" id="IPR035214">
    <property type="entry name" value="DUF5324"/>
</dbReference>
<proteinExistence type="predicted"/>
<keyword evidence="2" id="KW-0812">Transmembrane</keyword>
<dbReference type="Proteomes" id="UP000318416">
    <property type="component" value="Unassembled WGS sequence"/>
</dbReference>
<protein>
    <submittedName>
        <fullName evidence="5">Uncharacterized protein</fullName>
    </submittedName>
</protein>
<feature type="compositionally biased region" description="Low complexity" evidence="1">
    <location>
        <begin position="263"/>
        <end position="273"/>
    </location>
</feature>
<gene>
    <name evidence="3" type="ORF">FB465_3708</name>
    <name evidence="4" type="ORF">FB465_3731</name>
    <name evidence="5" type="ORF">FB465_3734</name>
</gene>
<dbReference type="EMBL" id="VIVR01000001">
    <property type="protein sequence ID" value="TWE18626.1"/>
    <property type="molecule type" value="Genomic_DNA"/>
</dbReference>
<dbReference type="AlphaFoldDB" id="A0A561ESQ6"/>
<accession>A0A561ESQ6</accession>